<name>A0A8R1HPK2_CAEJA</name>
<dbReference type="Gene3D" id="3.15.10.10">
    <property type="entry name" value="Bactericidal permeability-increasing protein, domain 1"/>
    <property type="match status" value="1"/>
</dbReference>
<dbReference type="SMART" id="SM00329">
    <property type="entry name" value="BPI2"/>
    <property type="match status" value="1"/>
</dbReference>
<proteinExistence type="predicted"/>
<dbReference type="PANTHER" id="PTHR10504:SF145">
    <property type="entry name" value="PROTEIN CBG15266"/>
    <property type="match status" value="1"/>
</dbReference>
<accession>A0A8R1HPK2</accession>
<protein>
    <submittedName>
        <fullName evidence="2">BPI2 domain-containing protein</fullName>
    </submittedName>
</protein>
<feature type="domain" description="Lipid-binding serum glycoprotein C-terminal" evidence="1">
    <location>
        <begin position="100"/>
        <end position="308"/>
    </location>
</feature>
<reference evidence="3" key="1">
    <citation type="submission" date="2010-08" db="EMBL/GenBank/DDBJ databases">
        <authorList>
            <consortium name="Caenorhabditis japonica Sequencing Consortium"/>
            <person name="Wilson R.K."/>
        </authorList>
    </citation>
    <scope>NUCLEOTIDE SEQUENCE [LARGE SCALE GENOMIC DNA]</scope>
    <source>
        <strain evidence="3">DF5081</strain>
    </source>
</reference>
<reference evidence="2" key="2">
    <citation type="submission" date="2022-06" db="UniProtKB">
        <authorList>
            <consortium name="EnsemblMetazoa"/>
        </authorList>
    </citation>
    <scope>IDENTIFICATION</scope>
    <source>
        <strain evidence="2">DF5081</strain>
    </source>
</reference>
<keyword evidence="3" id="KW-1185">Reference proteome</keyword>
<evidence type="ECO:0000259" key="1">
    <source>
        <dbReference type="SMART" id="SM00329"/>
    </source>
</evidence>
<dbReference type="InterPro" id="IPR032942">
    <property type="entry name" value="BPI/LBP/Plunc"/>
</dbReference>
<dbReference type="GO" id="GO:0008289">
    <property type="term" value="F:lipid binding"/>
    <property type="evidence" value="ECO:0007669"/>
    <property type="project" value="InterPro"/>
</dbReference>
<sequence length="313" mass="34807">MCYSIEFKLSDSGIGWWTSGGSIKLSGKWHAKFTELITVRDKGWLNADATDIKMNISASVYQLDGQPQVKIGECRVEIRKLDVETPPKPTPISLPISYAGSHPGMLTSWLSVAVPNCLVESAHRNQLVKLLVSKTTVPVAAPYLKTSCGFLGICIGKFFPKLKSEYPNAYVDLFFHTHDVPLFTMSQTDGVVLNMSLAVDFFINPYLKTKEATRIVVDTTSEVEPYLSQSIIHGRLLNSTISAREDFSYIGNVSETFLHTFSSILSMTAREAVKTVLKVGIPIPSYDNVTLADSSQIEIFDQYLRANIDFEYI</sequence>
<organism evidence="2 3">
    <name type="scientific">Caenorhabditis japonica</name>
    <dbReference type="NCBI Taxonomy" id="281687"/>
    <lineage>
        <taxon>Eukaryota</taxon>
        <taxon>Metazoa</taxon>
        <taxon>Ecdysozoa</taxon>
        <taxon>Nematoda</taxon>
        <taxon>Chromadorea</taxon>
        <taxon>Rhabditida</taxon>
        <taxon>Rhabditina</taxon>
        <taxon>Rhabditomorpha</taxon>
        <taxon>Rhabditoidea</taxon>
        <taxon>Rhabditidae</taxon>
        <taxon>Peloderinae</taxon>
        <taxon>Caenorhabditis</taxon>
    </lineage>
</organism>
<evidence type="ECO:0000313" key="3">
    <source>
        <dbReference type="Proteomes" id="UP000005237"/>
    </source>
</evidence>
<dbReference type="InterPro" id="IPR017943">
    <property type="entry name" value="Bactericidal_perm-incr_a/b_dom"/>
</dbReference>
<dbReference type="SUPFAM" id="SSF55394">
    <property type="entry name" value="Bactericidal permeability-increasing protein, BPI"/>
    <property type="match status" value="2"/>
</dbReference>
<dbReference type="Pfam" id="PF02886">
    <property type="entry name" value="LBP_BPI_CETP_C"/>
    <property type="match status" value="1"/>
</dbReference>
<dbReference type="Proteomes" id="UP000005237">
    <property type="component" value="Unassembled WGS sequence"/>
</dbReference>
<dbReference type="Gene3D" id="3.15.20.10">
    <property type="entry name" value="Bactericidal permeability-increasing protein, domain 2"/>
    <property type="match status" value="1"/>
</dbReference>
<dbReference type="GO" id="GO:0005615">
    <property type="term" value="C:extracellular space"/>
    <property type="evidence" value="ECO:0007669"/>
    <property type="project" value="TreeGrafter"/>
</dbReference>
<dbReference type="PANTHER" id="PTHR10504">
    <property type="entry name" value="BACTERICIDAL PERMEABILITY-INCREASING BPI PROTEIN-RELATED"/>
    <property type="match status" value="1"/>
</dbReference>
<dbReference type="InterPro" id="IPR001124">
    <property type="entry name" value="Lipid-bd_serum_glycop_C"/>
</dbReference>
<evidence type="ECO:0000313" key="2">
    <source>
        <dbReference type="EnsemblMetazoa" id="CJA05027b.1"/>
    </source>
</evidence>
<dbReference type="EnsemblMetazoa" id="CJA05027b.1">
    <property type="protein sequence ID" value="CJA05027b.1"/>
    <property type="gene ID" value="WBGene00124231"/>
</dbReference>
<dbReference type="AlphaFoldDB" id="A0A8R1HPK2"/>